<dbReference type="EMBL" id="JABFNT010000005">
    <property type="protein sequence ID" value="NOJ77157.1"/>
    <property type="molecule type" value="Genomic_DNA"/>
</dbReference>
<protein>
    <submittedName>
        <fullName evidence="2">Uncharacterized protein</fullName>
    </submittedName>
</protein>
<accession>A0A7Y4MP97</accession>
<evidence type="ECO:0000313" key="3">
    <source>
        <dbReference type="Proteomes" id="UP000533080"/>
    </source>
</evidence>
<organism evidence="2 3">
    <name type="scientific">Myxococcus xanthus</name>
    <dbReference type="NCBI Taxonomy" id="34"/>
    <lineage>
        <taxon>Bacteria</taxon>
        <taxon>Pseudomonadati</taxon>
        <taxon>Myxococcota</taxon>
        <taxon>Myxococcia</taxon>
        <taxon>Myxococcales</taxon>
        <taxon>Cystobacterineae</taxon>
        <taxon>Myxococcaceae</taxon>
        <taxon>Myxococcus</taxon>
    </lineage>
</organism>
<feature type="region of interest" description="Disordered" evidence="1">
    <location>
        <begin position="78"/>
        <end position="127"/>
    </location>
</feature>
<comment type="caution">
    <text evidence="2">The sequence shown here is derived from an EMBL/GenBank/DDBJ whole genome shotgun (WGS) entry which is preliminary data.</text>
</comment>
<evidence type="ECO:0000313" key="2">
    <source>
        <dbReference type="EMBL" id="NOJ77157.1"/>
    </source>
</evidence>
<sequence>MLCMPRPTMSIDFTCQKCEASFELDAQDLIEGTEKIVCPHCDAKAPANLTEDFVAALTEMRAQIAALDKRFAVSMTLESEDLEDMLDEDDEEDDEDDSEDDDLDEDEDEDVDDEEDYDEDEDDDDRR</sequence>
<name>A0A7Y4MP97_MYXXA</name>
<dbReference type="Proteomes" id="UP000533080">
    <property type="component" value="Unassembled WGS sequence"/>
</dbReference>
<dbReference type="AlphaFoldDB" id="A0A7Y4MP97"/>
<proteinExistence type="predicted"/>
<reference evidence="2 3" key="1">
    <citation type="submission" date="2020-05" db="EMBL/GenBank/DDBJ databases">
        <authorList>
            <person name="Whitworth D."/>
        </authorList>
    </citation>
    <scope>NUCLEOTIDE SEQUENCE [LARGE SCALE GENOMIC DNA]</scope>
    <source>
        <strain evidence="2 3">AM005</strain>
    </source>
</reference>
<gene>
    <name evidence="2" type="ORF">HNV28_02085</name>
</gene>
<evidence type="ECO:0000256" key="1">
    <source>
        <dbReference type="SAM" id="MobiDB-lite"/>
    </source>
</evidence>